<dbReference type="Proteomes" id="UP001642464">
    <property type="component" value="Unassembled WGS sequence"/>
</dbReference>
<feature type="compositionally biased region" description="Pro residues" evidence="1">
    <location>
        <begin position="295"/>
        <end position="305"/>
    </location>
</feature>
<protein>
    <submittedName>
        <fullName evidence="2">Uncharacterized protein</fullName>
    </submittedName>
</protein>
<keyword evidence="3" id="KW-1185">Reference proteome</keyword>
<accession>A0ABP0L1T1</accession>
<comment type="caution">
    <text evidence="2">The sequence shown here is derived from an EMBL/GenBank/DDBJ whole genome shotgun (WGS) entry which is preliminary data.</text>
</comment>
<evidence type="ECO:0000313" key="3">
    <source>
        <dbReference type="Proteomes" id="UP001642464"/>
    </source>
</evidence>
<feature type="region of interest" description="Disordered" evidence="1">
    <location>
        <begin position="186"/>
        <end position="305"/>
    </location>
</feature>
<feature type="compositionally biased region" description="Basic and acidic residues" evidence="1">
    <location>
        <begin position="85"/>
        <end position="95"/>
    </location>
</feature>
<feature type="compositionally biased region" description="Basic and acidic residues" evidence="1">
    <location>
        <begin position="260"/>
        <end position="269"/>
    </location>
</feature>
<feature type="compositionally biased region" description="Polar residues" evidence="1">
    <location>
        <begin position="270"/>
        <end position="288"/>
    </location>
</feature>
<sequence>MLQNTRERTVFAFQPKRLPKDVDRLRFFQGSIVRKKSLGAKSETDEEENAAKEVAATEATERFDPPQRSTAGSVFRSASVHDLRTTVLKERERSSEGGNSKDSSPLILKACLSMSSLNSARRPEVPPPLPAFPSGWKIQVTSKMEECTSASCFVEETKSARDRIRSESNQQVVAAAGKAVFAAALEGGDSDHKGTGMVRSPSMPLPRRPSAPREKRRPRPGRAEVCEVESTPRESGASPSSGCASSRAAPSPVEANAETEVQKASECADRSNSTLDTFELPSANSSQERLSLRRPPLPPPLPVPPIPLRRLEGAPATLVEAASAQAALLSPARSARRAACD</sequence>
<organism evidence="2 3">
    <name type="scientific">Durusdinium trenchii</name>
    <dbReference type="NCBI Taxonomy" id="1381693"/>
    <lineage>
        <taxon>Eukaryota</taxon>
        <taxon>Sar</taxon>
        <taxon>Alveolata</taxon>
        <taxon>Dinophyceae</taxon>
        <taxon>Suessiales</taxon>
        <taxon>Symbiodiniaceae</taxon>
        <taxon>Durusdinium</taxon>
    </lineage>
</organism>
<gene>
    <name evidence="2" type="ORF">SCF082_LOCUS20349</name>
</gene>
<feature type="compositionally biased region" description="Low complexity" evidence="1">
    <location>
        <begin position="235"/>
        <end position="252"/>
    </location>
</feature>
<evidence type="ECO:0000313" key="2">
    <source>
        <dbReference type="EMBL" id="CAK9033118.1"/>
    </source>
</evidence>
<evidence type="ECO:0000256" key="1">
    <source>
        <dbReference type="SAM" id="MobiDB-lite"/>
    </source>
</evidence>
<dbReference type="EMBL" id="CAXAMM010014180">
    <property type="protein sequence ID" value="CAK9033118.1"/>
    <property type="molecule type" value="Genomic_DNA"/>
</dbReference>
<name>A0ABP0L1T1_9DINO</name>
<proteinExistence type="predicted"/>
<reference evidence="2 3" key="1">
    <citation type="submission" date="2024-02" db="EMBL/GenBank/DDBJ databases">
        <authorList>
            <person name="Chen Y."/>
            <person name="Shah S."/>
            <person name="Dougan E. K."/>
            <person name="Thang M."/>
            <person name="Chan C."/>
        </authorList>
    </citation>
    <scope>NUCLEOTIDE SEQUENCE [LARGE SCALE GENOMIC DNA]</scope>
</reference>
<feature type="region of interest" description="Disordered" evidence="1">
    <location>
        <begin position="37"/>
        <end position="76"/>
    </location>
</feature>
<feature type="region of interest" description="Disordered" evidence="1">
    <location>
        <begin position="85"/>
        <end position="104"/>
    </location>
</feature>